<name>A0A0E9UKL1_ANGAN</name>
<reference evidence="1" key="1">
    <citation type="submission" date="2014-11" db="EMBL/GenBank/DDBJ databases">
        <authorList>
            <person name="Amaro Gonzalez C."/>
        </authorList>
    </citation>
    <scope>NUCLEOTIDE SEQUENCE</scope>
</reference>
<sequence>MQLSDVYQPFNWRIMLTPEFNLLSLDTLGLLSPSAECSASSISP</sequence>
<proteinExistence type="predicted"/>
<accession>A0A0E9UKL1</accession>
<organism evidence="1">
    <name type="scientific">Anguilla anguilla</name>
    <name type="common">European freshwater eel</name>
    <name type="synonym">Muraena anguilla</name>
    <dbReference type="NCBI Taxonomy" id="7936"/>
    <lineage>
        <taxon>Eukaryota</taxon>
        <taxon>Metazoa</taxon>
        <taxon>Chordata</taxon>
        <taxon>Craniata</taxon>
        <taxon>Vertebrata</taxon>
        <taxon>Euteleostomi</taxon>
        <taxon>Actinopterygii</taxon>
        <taxon>Neopterygii</taxon>
        <taxon>Teleostei</taxon>
        <taxon>Anguilliformes</taxon>
        <taxon>Anguillidae</taxon>
        <taxon>Anguilla</taxon>
    </lineage>
</organism>
<protein>
    <submittedName>
        <fullName evidence="1">Uncharacterized protein</fullName>
    </submittedName>
</protein>
<dbReference type="EMBL" id="GBXM01042240">
    <property type="protein sequence ID" value="JAH66337.1"/>
    <property type="molecule type" value="Transcribed_RNA"/>
</dbReference>
<dbReference type="AlphaFoldDB" id="A0A0E9UKL1"/>
<evidence type="ECO:0000313" key="1">
    <source>
        <dbReference type="EMBL" id="JAH66337.1"/>
    </source>
</evidence>
<reference evidence="1" key="2">
    <citation type="journal article" date="2015" name="Fish Shellfish Immunol.">
        <title>Early steps in the European eel (Anguilla anguilla)-Vibrio vulnificus interaction in the gills: Role of the RtxA13 toxin.</title>
        <authorList>
            <person name="Callol A."/>
            <person name="Pajuelo D."/>
            <person name="Ebbesson L."/>
            <person name="Teles M."/>
            <person name="MacKenzie S."/>
            <person name="Amaro C."/>
        </authorList>
    </citation>
    <scope>NUCLEOTIDE SEQUENCE</scope>
</reference>